<keyword evidence="2" id="KW-0004">4Fe-4S</keyword>
<evidence type="ECO:0000256" key="3">
    <source>
        <dbReference type="ARBA" id="ARBA00022691"/>
    </source>
</evidence>
<comment type="cofactor">
    <cofactor evidence="1">
        <name>[4Fe-4S] cluster</name>
        <dbReference type="ChEBI" id="CHEBI:49883"/>
    </cofactor>
</comment>
<evidence type="ECO:0000256" key="2">
    <source>
        <dbReference type="ARBA" id="ARBA00022485"/>
    </source>
</evidence>
<evidence type="ECO:0000256" key="6">
    <source>
        <dbReference type="ARBA" id="ARBA00023014"/>
    </source>
</evidence>
<dbReference type="InterPro" id="IPR050377">
    <property type="entry name" value="Radical_SAM_PqqE_MftC-like"/>
</dbReference>
<dbReference type="AlphaFoldDB" id="A0A543PYU4"/>
<keyword evidence="5" id="KW-0408">Iron</keyword>
<dbReference type="SFLD" id="SFLDG01386">
    <property type="entry name" value="main_SPASM_domain-containing"/>
    <property type="match status" value="1"/>
</dbReference>
<accession>A0A543PYU4</accession>
<dbReference type="GO" id="GO:0051539">
    <property type="term" value="F:4 iron, 4 sulfur cluster binding"/>
    <property type="evidence" value="ECO:0007669"/>
    <property type="project" value="UniProtKB-KW"/>
</dbReference>
<dbReference type="InterPro" id="IPR058240">
    <property type="entry name" value="rSAM_sf"/>
</dbReference>
<dbReference type="SUPFAM" id="SSF102114">
    <property type="entry name" value="Radical SAM enzymes"/>
    <property type="match status" value="1"/>
</dbReference>
<evidence type="ECO:0000313" key="8">
    <source>
        <dbReference type="EMBL" id="TQN49259.1"/>
    </source>
</evidence>
<evidence type="ECO:0000256" key="5">
    <source>
        <dbReference type="ARBA" id="ARBA00023004"/>
    </source>
</evidence>
<name>A0A543PYU4_ACITH</name>
<keyword evidence="3" id="KW-0949">S-adenosyl-L-methionine</keyword>
<organism evidence="8 9">
    <name type="scientific">Acidithiobacillus thiooxidans ATCC 19377</name>
    <dbReference type="NCBI Taxonomy" id="637390"/>
    <lineage>
        <taxon>Bacteria</taxon>
        <taxon>Pseudomonadati</taxon>
        <taxon>Pseudomonadota</taxon>
        <taxon>Acidithiobacillia</taxon>
        <taxon>Acidithiobacillales</taxon>
        <taxon>Acidithiobacillaceae</taxon>
        <taxon>Acidithiobacillus</taxon>
    </lineage>
</organism>
<dbReference type="PANTHER" id="PTHR11228">
    <property type="entry name" value="RADICAL SAM DOMAIN PROTEIN"/>
    <property type="match status" value="1"/>
</dbReference>
<dbReference type="GO" id="GO:0046872">
    <property type="term" value="F:metal ion binding"/>
    <property type="evidence" value="ECO:0007669"/>
    <property type="project" value="UniProtKB-KW"/>
</dbReference>
<evidence type="ECO:0000313" key="9">
    <source>
        <dbReference type="Proteomes" id="UP000315403"/>
    </source>
</evidence>
<reference evidence="8 9" key="1">
    <citation type="submission" date="2019-03" db="EMBL/GenBank/DDBJ databases">
        <title>New insights into Acidothiobacillus thiooxidans sulfur metabolism through coupled gene expression, solution geochemistry, microscopy and spectroscopy analyses.</title>
        <authorList>
            <person name="Camacho D."/>
            <person name="Frazao R."/>
            <person name="Fouillen A."/>
            <person name="Nanci A."/>
            <person name="Lang B.F."/>
            <person name="Apte S.C."/>
            <person name="Baron C."/>
            <person name="Warren L.A."/>
        </authorList>
    </citation>
    <scope>NUCLEOTIDE SEQUENCE [LARGE SCALE GENOMIC DNA]</scope>
    <source>
        <strain evidence="8 9">ATCC 19377</strain>
    </source>
</reference>
<dbReference type="SFLD" id="SFLDG01067">
    <property type="entry name" value="SPASM/twitch_domain_containing"/>
    <property type="match status" value="1"/>
</dbReference>
<gene>
    <name evidence="8" type="primary">moaA_2</name>
    <name evidence="8" type="ORF">DLNHIDIE_03439</name>
</gene>
<dbReference type="Gene3D" id="3.20.20.70">
    <property type="entry name" value="Aldolase class I"/>
    <property type="match status" value="1"/>
</dbReference>
<dbReference type="PROSITE" id="PS51918">
    <property type="entry name" value="RADICAL_SAM"/>
    <property type="match status" value="1"/>
</dbReference>
<dbReference type="InterPro" id="IPR017200">
    <property type="entry name" value="PqqE-like"/>
</dbReference>
<dbReference type="GO" id="GO:0061798">
    <property type="term" value="F:GTP 3',8'-cyclase activity"/>
    <property type="evidence" value="ECO:0007669"/>
    <property type="project" value="UniProtKB-EC"/>
</dbReference>
<comment type="caution">
    <text evidence="8">The sequence shown here is derived from an EMBL/GenBank/DDBJ whole genome shotgun (WGS) entry which is preliminary data.</text>
</comment>
<dbReference type="SFLD" id="SFLDS00029">
    <property type="entry name" value="Radical_SAM"/>
    <property type="match status" value="1"/>
</dbReference>
<evidence type="ECO:0000256" key="4">
    <source>
        <dbReference type="ARBA" id="ARBA00022723"/>
    </source>
</evidence>
<keyword evidence="4" id="KW-0479">Metal-binding</keyword>
<dbReference type="InterPro" id="IPR007197">
    <property type="entry name" value="rSAM"/>
</dbReference>
<dbReference type="CDD" id="cd01335">
    <property type="entry name" value="Radical_SAM"/>
    <property type="match status" value="1"/>
</dbReference>
<dbReference type="InterPro" id="IPR023885">
    <property type="entry name" value="4Fe4S-binding_SPASM_dom"/>
</dbReference>
<dbReference type="EMBL" id="SZUV01000007">
    <property type="protein sequence ID" value="TQN49259.1"/>
    <property type="molecule type" value="Genomic_DNA"/>
</dbReference>
<dbReference type="InterPro" id="IPR013785">
    <property type="entry name" value="Aldolase_TIM"/>
</dbReference>
<dbReference type="RefSeq" id="WP_158006582.1">
    <property type="nucleotide sequence ID" value="NZ_SZUV01000007.1"/>
</dbReference>
<feature type="domain" description="Radical SAM core" evidence="7">
    <location>
        <begin position="14"/>
        <end position="251"/>
    </location>
</feature>
<dbReference type="PANTHER" id="PTHR11228:SF7">
    <property type="entry name" value="PQQA PEPTIDE CYCLASE"/>
    <property type="match status" value="1"/>
</dbReference>
<evidence type="ECO:0000256" key="1">
    <source>
        <dbReference type="ARBA" id="ARBA00001966"/>
    </source>
</evidence>
<dbReference type="EC" id="4.1.99.22" evidence="8"/>
<dbReference type="Pfam" id="PF04055">
    <property type="entry name" value="Radical_SAM"/>
    <property type="match status" value="1"/>
</dbReference>
<sequence length="421" mass="48151">MGNENIIKDRIEHYKKPYRLHLETTNHCNLHCEHCYRGSSSAEPHHPTGVLDNILDESRRLGVKKITLTGGEILTHPDWKHIISKSLDSCDNIYFITNGLLLTKTKLEWLAKQKTIRSVKKWRDTLFRRRPVEIGLAISLDGLNSNQLVRKNDSGSGVKYTQILEKIALAVKYGLRVTVNTTVTNSNTAKELPEMYDILSNIGIDRWQIDQAYIAGRLTTSNLRDDNLKFLDDAKSGYKYIISNYLRSYPKIPDWRLEIVQVFRYDTLFYGFKAANLTDHPCDYHFGSLIVEQGDKIRFCPSLREQELGQLTTTIEKAYNNEDFNDFISKSILDLPCSNCRYGKLFHGGCRANSLAYTGKTWNADPICCSLSPFVEKEIVPLLPKKIKDSFYACLQDGPRPGEPEHAHSHKKIVIPIKVIN</sequence>
<protein>
    <submittedName>
        <fullName evidence="8">GTP 3',8-cyclase</fullName>
        <ecNumber evidence="8">4.1.99.22</ecNumber>
    </submittedName>
</protein>
<dbReference type="PIRSF" id="PIRSF037420">
    <property type="entry name" value="PQQ_syn_pqqE"/>
    <property type="match status" value="1"/>
</dbReference>
<proteinExistence type="predicted"/>
<evidence type="ECO:0000259" key="7">
    <source>
        <dbReference type="PROSITE" id="PS51918"/>
    </source>
</evidence>
<dbReference type="Proteomes" id="UP000315403">
    <property type="component" value="Unassembled WGS sequence"/>
</dbReference>
<keyword evidence="6" id="KW-0411">Iron-sulfur</keyword>
<dbReference type="NCBIfam" id="TIGR04085">
    <property type="entry name" value="rSAM_more_4Fe4S"/>
    <property type="match status" value="1"/>
</dbReference>
<keyword evidence="8" id="KW-0456">Lyase</keyword>